<reference evidence="2 3" key="1">
    <citation type="submission" date="2020-08" db="EMBL/GenBank/DDBJ databases">
        <title>Polaribacter sp. L12M9 isolated from gut of the Korean scallop.</title>
        <authorList>
            <person name="Jeong Y.S."/>
        </authorList>
    </citation>
    <scope>NUCLEOTIDE SEQUENCE [LARGE SCALE GENOMIC DNA]</scope>
    <source>
        <strain evidence="2 3">L12M9</strain>
    </source>
</reference>
<dbReference type="RefSeq" id="WP_187482148.1">
    <property type="nucleotide sequence ID" value="NZ_CP060695.1"/>
</dbReference>
<keyword evidence="1" id="KW-1133">Transmembrane helix</keyword>
<dbReference type="EMBL" id="CP060695">
    <property type="protein sequence ID" value="QNM85235.1"/>
    <property type="molecule type" value="Genomic_DNA"/>
</dbReference>
<feature type="transmembrane region" description="Helical" evidence="1">
    <location>
        <begin position="7"/>
        <end position="27"/>
    </location>
</feature>
<feature type="transmembrane region" description="Helical" evidence="1">
    <location>
        <begin position="80"/>
        <end position="98"/>
    </location>
</feature>
<evidence type="ECO:0000313" key="3">
    <source>
        <dbReference type="Proteomes" id="UP000515808"/>
    </source>
</evidence>
<dbReference type="Proteomes" id="UP000515808">
    <property type="component" value="Chromosome"/>
</dbReference>
<dbReference type="AlphaFoldDB" id="A0A7G9L9D6"/>
<accession>A0A7G9L9D6</accession>
<feature type="transmembrane region" description="Helical" evidence="1">
    <location>
        <begin position="47"/>
        <end position="68"/>
    </location>
</feature>
<evidence type="ECO:0000313" key="2">
    <source>
        <dbReference type="EMBL" id="QNM85235.1"/>
    </source>
</evidence>
<keyword evidence="1" id="KW-0812">Transmembrane</keyword>
<keyword evidence="3" id="KW-1185">Reference proteome</keyword>
<protein>
    <submittedName>
        <fullName evidence="2">Uncharacterized protein</fullName>
    </submittedName>
</protein>
<feature type="transmembrane region" description="Helical" evidence="1">
    <location>
        <begin position="128"/>
        <end position="147"/>
    </location>
</feature>
<sequence length="153" mass="16498">MKSNKILNILIALIAVVGGILFIRIFMEDAEMLQTDGDLQNKVISPIIYFSTFLFYAAVGIAIVLSLWSMIRNPENLKKTLLGLAVLGVVLVLAYFFADSEAVLDTQGKVIPGGEAGTATNKWVGTGIWYSIALGLVASAFFVLDLVKGLIKS</sequence>
<organism evidence="2 3">
    <name type="scientific">Polaribacter pectinis</name>
    <dbReference type="NCBI Taxonomy" id="2738844"/>
    <lineage>
        <taxon>Bacteria</taxon>
        <taxon>Pseudomonadati</taxon>
        <taxon>Bacteroidota</taxon>
        <taxon>Flavobacteriia</taxon>
        <taxon>Flavobacteriales</taxon>
        <taxon>Flavobacteriaceae</taxon>
    </lineage>
</organism>
<keyword evidence="1" id="KW-0472">Membrane</keyword>
<name>A0A7G9L9D6_9FLAO</name>
<dbReference type="KEGG" id="ppec:H9W90_13715"/>
<proteinExistence type="predicted"/>
<gene>
    <name evidence="2" type="ORF">H9W90_13715</name>
</gene>
<evidence type="ECO:0000256" key="1">
    <source>
        <dbReference type="SAM" id="Phobius"/>
    </source>
</evidence>